<gene>
    <name evidence="2" type="ORF">GGR17_002560</name>
</gene>
<feature type="transmembrane region" description="Helical" evidence="1">
    <location>
        <begin position="53"/>
        <end position="75"/>
    </location>
</feature>
<evidence type="ECO:0000256" key="1">
    <source>
        <dbReference type="SAM" id="Phobius"/>
    </source>
</evidence>
<keyword evidence="1" id="KW-1133">Transmembrane helix</keyword>
<name>A0A840C9S7_9RHOB</name>
<dbReference type="Pfam" id="PF04403">
    <property type="entry name" value="PqiA"/>
    <property type="match status" value="1"/>
</dbReference>
<dbReference type="RefSeq" id="WP_054539888.1">
    <property type="nucleotide sequence ID" value="NZ_JACIEQ010000003.1"/>
</dbReference>
<feature type="transmembrane region" description="Helical" evidence="1">
    <location>
        <begin position="146"/>
        <end position="165"/>
    </location>
</feature>
<feature type="transmembrane region" description="Helical" evidence="1">
    <location>
        <begin position="95"/>
        <end position="125"/>
    </location>
</feature>
<dbReference type="AlphaFoldDB" id="A0A840C9S7"/>
<comment type="caution">
    <text evidence="2">The sequence shown here is derived from an EMBL/GenBank/DDBJ whole genome shotgun (WGS) entry which is preliminary data.</text>
</comment>
<protein>
    <submittedName>
        <fullName evidence="2">Paraquat-inducible protein A</fullName>
    </submittedName>
</protein>
<accession>A0A840C9S7</accession>
<keyword evidence="1" id="KW-0812">Transmembrane</keyword>
<dbReference type="Proteomes" id="UP000585681">
    <property type="component" value="Unassembled WGS sequence"/>
</dbReference>
<evidence type="ECO:0000313" key="3">
    <source>
        <dbReference type="Proteomes" id="UP000585681"/>
    </source>
</evidence>
<feature type="transmembrane region" description="Helical" evidence="1">
    <location>
        <begin position="171"/>
        <end position="191"/>
    </location>
</feature>
<reference evidence="2" key="1">
    <citation type="submission" date="2020-08" db="EMBL/GenBank/DDBJ databases">
        <title>Genomic Encyclopedia of Type Strains, Phase IV (KMG-IV): sequencing the most valuable type-strain genomes for metagenomic binning, comparative biology and taxonomic classification.</title>
        <authorList>
            <person name="Goeker M."/>
        </authorList>
    </citation>
    <scope>NUCLEOTIDE SEQUENCE [LARGE SCALE GENOMIC DNA]</scope>
    <source>
        <strain evidence="2">DSM 105040</strain>
    </source>
</reference>
<keyword evidence="3" id="KW-1185">Reference proteome</keyword>
<evidence type="ECO:0000313" key="2">
    <source>
        <dbReference type="EMBL" id="MBB4022741.1"/>
    </source>
</evidence>
<keyword evidence="1" id="KW-0472">Membrane</keyword>
<organism evidence="2 3">
    <name type="scientific">Actibacterium naphthalenivorans</name>
    <dbReference type="NCBI Taxonomy" id="1614693"/>
    <lineage>
        <taxon>Bacteria</taxon>
        <taxon>Pseudomonadati</taxon>
        <taxon>Pseudomonadota</taxon>
        <taxon>Alphaproteobacteria</taxon>
        <taxon>Rhodobacterales</taxon>
        <taxon>Roseobacteraceae</taxon>
        <taxon>Actibacterium</taxon>
    </lineage>
</organism>
<sequence length="210" mass="22214">MEPDDPDPLSPLIACPGCDALYRVVDVPDNARARCNRCGAVLITPRPGAFARITALSLAAVVLMVAAVFFPFLALDAAGLHNFASVFDAVRAFSSGLMLPLSVAVAGLIVLIPLARLAAILYTLAPMALGRAPLVHARAAFRLAEALKPWSMAEVFIVGVAVALIKVSGLATVSLGPAFWAFVGLVLVTVLQDNFMCRYSIWKSLENRAP</sequence>
<proteinExistence type="predicted"/>
<dbReference type="EMBL" id="JACIEQ010000003">
    <property type="protein sequence ID" value="MBB4022741.1"/>
    <property type="molecule type" value="Genomic_DNA"/>
</dbReference>
<dbReference type="InterPro" id="IPR007498">
    <property type="entry name" value="PqiA-like"/>
</dbReference>